<comment type="similarity">
    <text evidence="1">Belongs to the SCO1/2 family.</text>
</comment>
<evidence type="ECO:0000256" key="2">
    <source>
        <dbReference type="ARBA" id="ARBA00023008"/>
    </source>
</evidence>
<feature type="binding site" evidence="3">
    <location>
        <position position="69"/>
    </location>
    <ligand>
        <name>Cu cation</name>
        <dbReference type="ChEBI" id="CHEBI:23378"/>
    </ligand>
</feature>
<keyword evidence="4" id="KW-1015">Disulfide bond</keyword>
<dbReference type="Proteomes" id="UP000789845">
    <property type="component" value="Unassembled WGS sequence"/>
</dbReference>
<evidence type="ECO:0000313" key="6">
    <source>
        <dbReference type="EMBL" id="CAG9610223.1"/>
    </source>
</evidence>
<protein>
    <submittedName>
        <fullName evidence="6">SCO1 protein</fullName>
    </submittedName>
</protein>
<feature type="binding site" evidence="3">
    <location>
        <position position="65"/>
    </location>
    <ligand>
        <name>Cu cation</name>
        <dbReference type="ChEBI" id="CHEBI:23378"/>
    </ligand>
</feature>
<evidence type="ECO:0000256" key="1">
    <source>
        <dbReference type="ARBA" id="ARBA00010996"/>
    </source>
</evidence>
<keyword evidence="7" id="KW-1185">Reference proteome</keyword>
<dbReference type="Gene3D" id="3.40.30.10">
    <property type="entry name" value="Glutaredoxin"/>
    <property type="match status" value="1"/>
</dbReference>
<gene>
    <name evidence="6" type="primary">ypmQ_2</name>
    <name evidence="6" type="ORF">NEOCIP111885_03969</name>
</gene>
<keyword evidence="3" id="KW-0479">Metal-binding</keyword>
<evidence type="ECO:0000256" key="4">
    <source>
        <dbReference type="PIRSR" id="PIRSR603782-2"/>
    </source>
</evidence>
<dbReference type="PANTHER" id="PTHR12151:SF25">
    <property type="entry name" value="LINALOOL DEHYDRATASE_ISOMERASE DOMAIN-CONTAINING PROTEIN"/>
    <property type="match status" value="1"/>
</dbReference>
<organism evidence="6 7">
    <name type="scientific">Pseudoneobacillus rhizosphaerae</name>
    <dbReference type="NCBI Taxonomy" id="2880968"/>
    <lineage>
        <taxon>Bacteria</taxon>
        <taxon>Bacillati</taxon>
        <taxon>Bacillota</taxon>
        <taxon>Bacilli</taxon>
        <taxon>Bacillales</taxon>
        <taxon>Bacillaceae</taxon>
        <taxon>Pseudoneobacillus</taxon>
    </lineage>
</organism>
<dbReference type="GO" id="GO:0046872">
    <property type="term" value="F:metal ion binding"/>
    <property type="evidence" value="ECO:0007669"/>
    <property type="project" value="UniProtKB-KW"/>
</dbReference>
<feature type="binding site" evidence="3">
    <location>
        <position position="163"/>
    </location>
    <ligand>
        <name>Cu cation</name>
        <dbReference type="ChEBI" id="CHEBI:23378"/>
    </ligand>
</feature>
<comment type="caution">
    <text evidence="6">The sequence shown here is derived from an EMBL/GenBank/DDBJ whole genome shotgun (WGS) entry which is preliminary data.</text>
</comment>
<accession>A0A9C7GDA9</accession>
<dbReference type="InterPro" id="IPR003782">
    <property type="entry name" value="SCO1/SenC"/>
</dbReference>
<reference evidence="6" key="1">
    <citation type="submission" date="2021-10" db="EMBL/GenBank/DDBJ databases">
        <authorList>
            <person name="Criscuolo A."/>
        </authorList>
    </citation>
    <scope>NUCLEOTIDE SEQUENCE</scope>
    <source>
        <strain evidence="6">CIP111885</strain>
    </source>
</reference>
<evidence type="ECO:0000313" key="7">
    <source>
        <dbReference type="Proteomes" id="UP000789845"/>
    </source>
</evidence>
<dbReference type="InterPro" id="IPR036249">
    <property type="entry name" value="Thioredoxin-like_sf"/>
</dbReference>
<evidence type="ECO:0000256" key="3">
    <source>
        <dbReference type="PIRSR" id="PIRSR603782-1"/>
    </source>
</evidence>
<dbReference type="SUPFAM" id="SSF52833">
    <property type="entry name" value="Thioredoxin-like"/>
    <property type="match status" value="1"/>
</dbReference>
<sequence length="200" mass="23271">MKKGIIISFVLVFLGILIGVSFLLIRDANAQIPDETILIDQNGEEYRFGDDHKKVKLIEFIYTFCPDICPTTTQKMNLLKKDLQNKGVYGKDVEFITITIDPYRDTTDELRKYMEKFEIENDGNWIFLTGDPQNIKDAHTKIRSVADSLQFQYRDPGDGYLVHTSMTFLVDENNKFIKKFPMGEDFNKDQVFETIMENLE</sequence>
<dbReference type="PANTHER" id="PTHR12151">
    <property type="entry name" value="ELECTRON TRANSPORT PROTIN SCO1/SENC FAMILY MEMBER"/>
    <property type="match status" value="1"/>
</dbReference>
<dbReference type="InterPro" id="IPR013766">
    <property type="entry name" value="Thioredoxin_domain"/>
</dbReference>
<dbReference type="Pfam" id="PF02630">
    <property type="entry name" value="SCO1-SenC"/>
    <property type="match status" value="1"/>
</dbReference>
<proteinExistence type="inferred from homology"/>
<keyword evidence="2 3" id="KW-0186">Copper</keyword>
<feature type="disulfide bond" description="Redox-active" evidence="4">
    <location>
        <begin position="65"/>
        <end position="69"/>
    </location>
</feature>
<dbReference type="CDD" id="cd02968">
    <property type="entry name" value="SCO"/>
    <property type="match status" value="1"/>
</dbReference>
<dbReference type="AlphaFoldDB" id="A0A9C7GDA9"/>
<name>A0A9C7GDA9_9BACI</name>
<feature type="domain" description="Thioredoxin" evidence="5">
    <location>
        <begin position="26"/>
        <end position="200"/>
    </location>
</feature>
<evidence type="ECO:0000259" key="5">
    <source>
        <dbReference type="PROSITE" id="PS51352"/>
    </source>
</evidence>
<dbReference type="PROSITE" id="PS51352">
    <property type="entry name" value="THIOREDOXIN_2"/>
    <property type="match status" value="1"/>
</dbReference>
<dbReference type="RefSeq" id="WP_230498459.1">
    <property type="nucleotide sequence ID" value="NZ_CAKJTG010000030.1"/>
</dbReference>
<dbReference type="EMBL" id="CAKJTG010000030">
    <property type="protein sequence ID" value="CAG9610223.1"/>
    <property type="molecule type" value="Genomic_DNA"/>
</dbReference>